<accession>A0A290QAE5</accession>
<feature type="signal peptide" evidence="1">
    <location>
        <begin position="1"/>
        <end position="19"/>
    </location>
</feature>
<reference evidence="2 3" key="1">
    <citation type="submission" date="2017-09" db="EMBL/GenBank/DDBJ databases">
        <title>Complete genome sequence of Verrucomicrobial strain HZ-65, isolated from freshwater.</title>
        <authorList>
            <person name="Choi A."/>
        </authorList>
    </citation>
    <scope>NUCLEOTIDE SEQUENCE [LARGE SCALE GENOMIC DNA]</scope>
    <source>
        <strain evidence="2 3">HZ-65</strain>
    </source>
</reference>
<dbReference type="RefSeq" id="WP_096057294.1">
    <property type="nucleotide sequence ID" value="NZ_CP023344.1"/>
</dbReference>
<dbReference type="KEGG" id="vbh:CMV30_17885"/>
<feature type="chain" id="PRO_5012380480" evidence="1">
    <location>
        <begin position="20"/>
        <end position="372"/>
    </location>
</feature>
<organism evidence="2 3">
    <name type="scientific">Nibricoccus aquaticus</name>
    <dbReference type="NCBI Taxonomy" id="2576891"/>
    <lineage>
        <taxon>Bacteria</taxon>
        <taxon>Pseudomonadati</taxon>
        <taxon>Verrucomicrobiota</taxon>
        <taxon>Opitutia</taxon>
        <taxon>Opitutales</taxon>
        <taxon>Opitutaceae</taxon>
        <taxon>Nibricoccus</taxon>
    </lineage>
</organism>
<gene>
    <name evidence="2" type="primary">pelA</name>
    <name evidence="2" type="ORF">CMV30_17885</name>
</gene>
<dbReference type="AlphaFoldDB" id="A0A290QAE5"/>
<keyword evidence="3" id="KW-1185">Reference proteome</keyword>
<dbReference type="GO" id="GO:0016829">
    <property type="term" value="F:lyase activity"/>
    <property type="evidence" value="ECO:0007669"/>
    <property type="project" value="UniProtKB-KW"/>
</dbReference>
<dbReference type="Proteomes" id="UP000217265">
    <property type="component" value="Chromosome"/>
</dbReference>
<dbReference type="Pfam" id="PF09492">
    <property type="entry name" value="Pec_lyase"/>
    <property type="match status" value="1"/>
</dbReference>
<proteinExistence type="predicted"/>
<dbReference type="NCBIfam" id="TIGR02474">
    <property type="entry name" value="pec_lyase"/>
    <property type="match status" value="1"/>
</dbReference>
<dbReference type="EMBL" id="CP023344">
    <property type="protein sequence ID" value="ATC65665.1"/>
    <property type="molecule type" value="Genomic_DNA"/>
</dbReference>
<sequence length="372" mass="42061">MKLPVVAAFFFAVVSVTQAAPPLPLDGFSDCIHHWRNANHKTDYPRLSENDVRGIADNILFYQRANGGWRENEDPLRILSDAEKTQIVADRAKTDTSFDNRNTWPQIEYLAGAYGLTGDTRYRDAAFRGLDFTFAAQHASGGFPHSFPSQDGYRPYLTFADDVLPDLLRTFRKIASGQKPFDFIDEARRQRAAEAFARGDACILRLQIRQNGAPTVWAGQYHHLTLEPSGARAFELPALVSRESVAVVRYLMSIENPSPEIITAVEGAAAWFARVQLSGLRLETFDADPVKYTWHTSTTDRRTVPDPAAPPLWARFYDLETSQPFLANRDGQRVQTLAEVQRERRSGYDWYGTWPADLLSIDYPAWKARLTN</sequence>
<dbReference type="Gene3D" id="1.50.10.20">
    <property type="match status" value="1"/>
</dbReference>
<evidence type="ECO:0000313" key="3">
    <source>
        <dbReference type="Proteomes" id="UP000217265"/>
    </source>
</evidence>
<keyword evidence="2" id="KW-0456">Lyase</keyword>
<name>A0A290QAE5_9BACT</name>
<dbReference type="InterPro" id="IPR012669">
    <property type="entry name" value="Pectate_lyase"/>
</dbReference>
<evidence type="ECO:0000313" key="2">
    <source>
        <dbReference type="EMBL" id="ATC65665.1"/>
    </source>
</evidence>
<dbReference type="SUPFAM" id="SSF81853">
    <property type="entry name" value="Family 10 polysaccharide lyase"/>
    <property type="match status" value="1"/>
</dbReference>
<protein>
    <submittedName>
        <fullName evidence="2">Pectate lyase</fullName>
    </submittedName>
</protein>
<evidence type="ECO:0000256" key="1">
    <source>
        <dbReference type="SAM" id="SignalP"/>
    </source>
</evidence>
<keyword evidence="1" id="KW-0732">Signal</keyword>